<dbReference type="GO" id="GO:0006532">
    <property type="term" value="P:aspartate biosynthetic process"/>
    <property type="evidence" value="ECO:0007669"/>
    <property type="project" value="TreeGrafter"/>
</dbReference>
<comment type="caution">
    <text evidence="9">The sequence shown here is derived from an EMBL/GenBank/DDBJ whole genome shotgun (WGS) entry which is preliminary data.</text>
</comment>
<keyword evidence="4 7" id="KW-0032">Aminotransferase</keyword>
<dbReference type="NCBIfam" id="NF006719">
    <property type="entry name" value="PRK09257.1"/>
    <property type="match status" value="1"/>
</dbReference>
<evidence type="ECO:0000256" key="5">
    <source>
        <dbReference type="ARBA" id="ARBA00022679"/>
    </source>
</evidence>
<evidence type="ECO:0000256" key="1">
    <source>
        <dbReference type="ARBA" id="ARBA00001933"/>
    </source>
</evidence>
<evidence type="ECO:0000259" key="8">
    <source>
        <dbReference type="Pfam" id="PF00155"/>
    </source>
</evidence>
<dbReference type="EMBL" id="JAANBB010000164">
    <property type="protein sequence ID" value="KAF7547905.1"/>
    <property type="molecule type" value="Genomic_DNA"/>
</dbReference>
<dbReference type="InterPro" id="IPR015424">
    <property type="entry name" value="PyrdxlP-dep_Trfase"/>
</dbReference>
<keyword evidence="10" id="KW-1185">Reference proteome</keyword>
<dbReference type="CDD" id="cd00609">
    <property type="entry name" value="AAT_like"/>
    <property type="match status" value="1"/>
</dbReference>
<dbReference type="InterPro" id="IPR000796">
    <property type="entry name" value="Asp_trans"/>
</dbReference>
<dbReference type="GO" id="GO:0005829">
    <property type="term" value="C:cytosol"/>
    <property type="evidence" value="ECO:0007669"/>
    <property type="project" value="TreeGrafter"/>
</dbReference>
<dbReference type="FunFam" id="3.40.640.10:FF:000066">
    <property type="entry name" value="Aspartate aminotransferase"/>
    <property type="match status" value="1"/>
</dbReference>
<organism evidence="9 10">
    <name type="scientific">Cylindrodendrum hubeiense</name>
    <dbReference type="NCBI Taxonomy" id="595255"/>
    <lineage>
        <taxon>Eukaryota</taxon>
        <taxon>Fungi</taxon>
        <taxon>Dikarya</taxon>
        <taxon>Ascomycota</taxon>
        <taxon>Pezizomycotina</taxon>
        <taxon>Sordariomycetes</taxon>
        <taxon>Hypocreomycetidae</taxon>
        <taxon>Hypocreales</taxon>
        <taxon>Nectriaceae</taxon>
        <taxon>Cylindrodendrum</taxon>
    </lineage>
</organism>
<dbReference type="PANTHER" id="PTHR11879">
    <property type="entry name" value="ASPARTATE AMINOTRANSFERASE"/>
    <property type="match status" value="1"/>
</dbReference>
<dbReference type="PANTHER" id="PTHR11879:SF55">
    <property type="entry name" value="GLUTAMATE OXALOACETATE TRANSAMINASE 1, ISOFORM B"/>
    <property type="match status" value="1"/>
</dbReference>
<dbReference type="InterPro" id="IPR015422">
    <property type="entry name" value="PyrdxlP-dep_Trfase_small"/>
</dbReference>
<evidence type="ECO:0000313" key="10">
    <source>
        <dbReference type="Proteomes" id="UP000722485"/>
    </source>
</evidence>
<evidence type="ECO:0000313" key="9">
    <source>
        <dbReference type="EMBL" id="KAF7547905.1"/>
    </source>
</evidence>
<dbReference type="Proteomes" id="UP000722485">
    <property type="component" value="Unassembled WGS sequence"/>
</dbReference>
<sequence>MFFNNVTKGAPDVMYHLKVRADGDMTPEKVDLGVGIYRNEQGVYNEMKVLRDAKDTMAAANPDHDYEVTTGIASFLKNAAKIVFGKDSSLLQAGRVASVQTISGTGAVHIAFLLLSRSVPGMSKIAYVGTPAWGNYLPMLDLVGLKAKTYRHYDPKTGSVDWESVLNAVRTAEQGSTFILQACCHNPTAADFTKEQWQILAQEMKKRQLFPLFDIAYQGLGNGLEEDIYSVRHFAEQGFEMLVCQSFSKNFGLYGERVGAVHAVCPTADITAAVHDQLRFLIRTEFSSSPAYGARLVDIVLSDPAREVVWRKELDAIYERLQGNRAKLFGLLNNVYKTPGDWSIITKGTGLFSLLPLTPAQCTELQDKYHIYLVNTGRVTISGLNERNIDYVAKSIDKVVRQSQSGISAKI</sequence>
<evidence type="ECO:0000256" key="6">
    <source>
        <dbReference type="ARBA" id="ARBA00022898"/>
    </source>
</evidence>
<keyword evidence="6" id="KW-0663">Pyridoxal phosphate</keyword>
<comment type="cofactor">
    <cofactor evidence="1">
        <name>pyridoxal 5'-phosphate</name>
        <dbReference type="ChEBI" id="CHEBI:597326"/>
    </cofactor>
</comment>
<dbReference type="SUPFAM" id="SSF53383">
    <property type="entry name" value="PLP-dependent transferases"/>
    <property type="match status" value="1"/>
</dbReference>
<keyword evidence="5 7" id="KW-0808">Transferase</keyword>
<dbReference type="EC" id="2.6.1.1" evidence="7"/>
<dbReference type="OrthoDB" id="6752799at2759"/>
<dbReference type="PRINTS" id="PR00799">
    <property type="entry name" value="TRANSAMINASE"/>
</dbReference>
<dbReference type="InterPro" id="IPR015421">
    <property type="entry name" value="PyrdxlP-dep_Trfase_major"/>
</dbReference>
<dbReference type="Gene3D" id="3.40.640.10">
    <property type="entry name" value="Type I PLP-dependent aspartate aminotransferase-like (Major domain)"/>
    <property type="match status" value="1"/>
</dbReference>
<dbReference type="GO" id="GO:0030170">
    <property type="term" value="F:pyridoxal phosphate binding"/>
    <property type="evidence" value="ECO:0007669"/>
    <property type="project" value="InterPro"/>
</dbReference>
<feature type="domain" description="Aminotransferase class I/classII large" evidence="8">
    <location>
        <begin position="28"/>
        <end position="396"/>
    </location>
</feature>
<gene>
    <name evidence="9" type="ORF">G7Z17_g7402</name>
</gene>
<comment type="catalytic activity">
    <reaction evidence="7">
        <text>L-aspartate + 2-oxoglutarate = oxaloacetate + L-glutamate</text>
        <dbReference type="Rhea" id="RHEA:21824"/>
        <dbReference type="ChEBI" id="CHEBI:16452"/>
        <dbReference type="ChEBI" id="CHEBI:16810"/>
        <dbReference type="ChEBI" id="CHEBI:29985"/>
        <dbReference type="ChEBI" id="CHEBI:29991"/>
        <dbReference type="EC" id="2.6.1.1"/>
    </reaction>
</comment>
<comment type="similarity">
    <text evidence="2">Belongs to the class-I pyridoxal-phosphate-dependent aminotransferase family.</text>
</comment>
<evidence type="ECO:0000256" key="3">
    <source>
        <dbReference type="ARBA" id="ARBA00011738"/>
    </source>
</evidence>
<evidence type="ECO:0000256" key="7">
    <source>
        <dbReference type="RuleBase" id="RU000480"/>
    </source>
</evidence>
<accession>A0A9P5H7Z0</accession>
<protein>
    <recommendedName>
        <fullName evidence="7">Aspartate aminotransferase</fullName>
        <ecNumber evidence="7">2.6.1.1</ecNumber>
    </recommendedName>
</protein>
<dbReference type="Gene3D" id="3.90.1150.10">
    <property type="entry name" value="Aspartate Aminotransferase, domain 1"/>
    <property type="match status" value="1"/>
</dbReference>
<dbReference type="PROSITE" id="PS00105">
    <property type="entry name" value="AA_TRANSFER_CLASS_1"/>
    <property type="match status" value="1"/>
</dbReference>
<dbReference type="AlphaFoldDB" id="A0A9P5H7Z0"/>
<reference evidence="9" key="1">
    <citation type="submission" date="2020-03" db="EMBL/GenBank/DDBJ databases">
        <title>Draft Genome Sequence of Cylindrodendrum hubeiense.</title>
        <authorList>
            <person name="Buettner E."/>
            <person name="Kellner H."/>
        </authorList>
    </citation>
    <scope>NUCLEOTIDE SEQUENCE</scope>
    <source>
        <strain evidence="9">IHI 201604</strain>
    </source>
</reference>
<dbReference type="InterPro" id="IPR004838">
    <property type="entry name" value="NHTrfase_class1_PyrdxlP-BS"/>
</dbReference>
<evidence type="ECO:0000256" key="2">
    <source>
        <dbReference type="ARBA" id="ARBA00007441"/>
    </source>
</evidence>
<dbReference type="Pfam" id="PF00155">
    <property type="entry name" value="Aminotran_1_2"/>
    <property type="match status" value="1"/>
</dbReference>
<comment type="subunit">
    <text evidence="3 7">Homodimer.</text>
</comment>
<dbReference type="InterPro" id="IPR004839">
    <property type="entry name" value="Aminotransferase_I/II_large"/>
</dbReference>
<comment type="miscellaneous">
    <text evidence="7">In eukaryotes there are cytoplasmic, mitochondrial and chloroplastic isozymes.</text>
</comment>
<proteinExistence type="inferred from homology"/>
<name>A0A9P5H7Z0_9HYPO</name>
<dbReference type="GO" id="GO:0004069">
    <property type="term" value="F:L-aspartate:2-oxoglutarate aminotransferase activity"/>
    <property type="evidence" value="ECO:0007669"/>
    <property type="project" value="UniProtKB-EC"/>
</dbReference>
<evidence type="ECO:0000256" key="4">
    <source>
        <dbReference type="ARBA" id="ARBA00022576"/>
    </source>
</evidence>